<protein>
    <submittedName>
        <fullName evidence="2">Uncharacterized protein</fullName>
    </submittedName>
</protein>
<feature type="region of interest" description="Disordered" evidence="1">
    <location>
        <begin position="110"/>
        <end position="563"/>
    </location>
</feature>
<feature type="compositionally biased region" description="Basic and acidic residues" evidence="1">
    <location>
        <begin position="158"/>
        <end position="175"/>
    </location>
</feature>
<feature type="compositionally biased region" description="Basic and acidic residues" evidence="1">
    <location>
        <begin position="479"/>
        <end position="493"/>
    </location>
</feature>
<feature type="compositionally biased region" description="Basic and acidic residues" evidence="1">
    <location>
        <begin position="458"/>
        <end position="467"/>
    </location>
</feature>
<organism evidence="2 3">
    <name type="scientific">Apodospora peruviana</name>
    <dbReference type="NCBI Taxonomy" id="516989"/>
    <lineage>
        <taxon>Eukaryota</taxon>
        <taxon>Fungi</taxon>
        <taxon>Dikarya</taxon>
        <taxon>Ascomycota</taxon>
        <taxon>Pezizomycotina</taxon>
        <taxon>Sordariomycetes</taxon>
        <taxon>Sordariomycetidae</taxon>
        <taxon>Sordariales</taxon>
        <taxon>Lasiosphaeriaceae</taxon>
        <taxon>Apodospora</taxon>
    </lineage>
</organism>
<feature type="compositionally biased region" description="Low complexity" evidence="1">
    <location>
        <begin position="416"/>
        <end position="429"/>
    </location>
</feature>
<feature type="compositionally biased region" description="Polar residues" evidence="1">
    <location>
        <begin position="7"/>
        <end position="21"/>
    </location>
</feature>
<evidence type="ECO:0000256" key="1">
    <source>
        <dbReference type="SAM" id="MobiDB-lite"/>
    </source>
</evidence>
<sequence length="926" mass="105351">MDDVQTLLKTGSFKTSRSRSPNPYDLPVREPRYYAPDERVPRTSNQGLRIKRPPCPTVEDEESALAKEHGSDSVVSPSSQDEEPKYRGDVDQYPLLLPVFEHNPERRFVIVGGAEGGSDDGRGSYSSDVDRDSAQAPTTKSKYDANTGRKKVPASFSDEDRKDRKDSNKRPELSKRKSHQDLPPLKTRLESEFQRQEPPISRSNSRRNREKVVVSQDSRDYSDRSDNSRVPQDDGFLSPVIKHSTSGRDRPYWDSSSATNGGLQRRRSQRTESSRQPDERRSSSTQSSRPVLHRRAASNAERPNTSLNSLVQEYKYSDEDEALAFMLQGDDSPARRNPKGVRTSNSPPYPAPERDRRPSRSPSFAGERPSFRDQGEYYDDDSVRYQKSDRSDRPRPRRTTLERDSNSLLSPDQPWAPSSSRSKSKAGSPLPSPRATQGGQFPDLPSPRSPRSATFPPTERDSKRYERSISPSAPLGESPPRRTDGATRSRADSHASTINNPFSSSSASMALPIPFPGGRSDFSERRPSPGPPASPSFSRQESLDQSTPQSYWQPEPFDPSKQNALLDMPITSYRRYSEDVQKGLLPSLPECAWKVPGQLRRASDGAFLTLPRTSFDICSDCHGSAFGNTHFSHMFVPAIVRPEQLISCDFGSSPWYRIAYLMTLKYAYPDLRLLKGIASVAARQQPCAGAQFADRIWYSMKDPTTQRPIRSFKVCSSCAEMVQVLLPNLAGVFVPLDSASEPTRGVCELHFAPDRKRFTEYFDLMERTSDKALSRRVAPNIQDLADRIVDISMYDECHGGRPVMNRKWHVMEDIGDFTVCQECFTEVVRPLLKDERRSSVPRAFFKARQQRPFFTICQLHSERMRDVFRRACRKDDMDYLEARSMDRVRRERPFRMRYKELQEEDQDDLRVQMELMALVRQLNELD</sequence>
<evidence type="ECO:0000313" key="3">
    <source>
        <dbReference type="Proteomes" id="UP001283341"/>
    </source>
</evidence>
<feature type="region of interest" description="Disordered" evidence="1">
    <location>
        <begin position="1"/>
        <end position="90"/>
    </location>
</feature>
<name>A0AAE0IIS0_9PEZI</name>
<dbReference type="EMBL" id="JAUEDM010000002">
    <property type="protein sequence ID" value="KAK3325852.1"/>
    <property type="molecule type" value="Genomic_DNA"/>
</dbReference>
<feature type="compositionally biased region" description="Polar residues" evidence="1">
    <location>
        <begin position="494"/>
        <end position="508"/>
    </location>
</feature>
<keyword evidence="3" id="KW-1185">Reference proteome</keyword>
<feature type="compositionally biased region" description="Basic and acidic residues" evidence="1">
    <location>
        <begin position="269"/>
        <end position="282"/>
    </location>
</feature>
<feature type="compositionally biased region" description="Basic and acidic residues" evidence="1">
    <location>
        <begin position="369"/>
        <end position="405"/>
    </location>
</feature>
<evidence type="ECO:0000313" key="2">
    <source>
        <dbReference type="EMBL" id="KAK3325852.1"/>
    </source>
</evidence>
<dbReference type="Proteomes" id="UP001283341">
    <property type="component" value="Unassembled WGS sequence"/>
</dbReference>
<feature type="compositionally biased region" description="Polar residues" evidence="1">
    <location>
        <begin position="301"/>
        <end position="311"/>
    </location>
</feature>
<feature type="compositionally biased region" description="Basic and acidic residues" evidence="1">
    <location>
        <begin position="217"/>
        <end position="227"/>
    </location>
</feature>
<comment type="caution">
    <text evidence="2">The sequence shown here is derived from an EMBL/GenBank/DDBJ whole genome shotgun (WGS) entry which is preliminary data.</text>
</comment>
<feature type="compositionally biased region" description="Basic and acidic residues" evidence="1">
    <location>
        <begin position="27"/>
        <end position="41"/>
    </location>
</feature>
<reference evidence="2" key="2">
    <citation type="submission" date="2023-06" db="EMBL/GenBank/DDBJ databases">
        <authorList>
            <consortium name="Lawrence Berkeley National Laboratory"/>
            <person name="Haridas S."/>
            <person name="Hensen N."/>
            <person name="Bonometti L."/>
            <person name="Westerberg I."/>
            <person name="Brannstrom I.O."/>
            <person name="Guillou S."/>
            <person name="Cros-Aarteil S."/>
            <person name="Calhoun S."/>
            <person name="Kuo A."/>
            <person name="Mondo S."/>
            <person name="Pangilinan J."/>
            <person name="Riley R."/>
            <person name="Labutti K."/>
            <person name="Andreopoulos B."/>
            <person name="Lipzen A."/>
            <person name="Chen C."/>
            <person name="Yanf M."/>
            <person name="Daum C."/>
            <person name="Ng V."/>
            <person name="Clum A."/>
            <person name="Steindorff A."/>
            <person name="Ohm R."/>
            <person name="Martin F."/>
            <person name="Silar P."/>
            <person name="Natvig D."/>
            <person name="Lalanne C."/>
            <person name="Gautier V."/>
            <person name="Ament-Velasquez S.L."/>
            <person name="Kruys A."/>
            <person name="Hutchinson M.I."/>
            <person name="Powell A.J."/>
            <person name="Barry K."/>
            <person name="Miller A.N."/>
            <person name="Grigoriev I.V."/>
            <person name="Debuchy R."/>
            <person name="Gladieux P."/>
            <person name="Thoren M.H."/>
            <person name="Johannesson H."/>
        </authorList>
    </citation>
    <scope>NUCLEOTIDE SEQUENCE</scope>
    <source>
        <strain evidence="2">CBS 118394</strain>
    </source>
</reference>
<dbReference type="AlphaFoldDB" id="A0AAE0IIS0"/>
<gene>
    <name evidence="2" type="ORF">B0H66DRAFT_599989</name>
</gene>
<reference evidence="2" key="1">
    <citation type="journal article" date="2023" name="Mol. Phylogenet. Evol.">
        <title>Genome-scale phylogeny and comparative genomics of the fungal order Sordariales.</title>
        <authorList>
            <person name="Hensen N."/>
            <person name="Bonometti L."/>
            <person name="Westerberg I."/>
            <person name="Brannstrom I.O."/>
            <person name="Guillou S."/>
            <person name="Cros-Aarteil S."/>
            <person name="Calhoun S."/>
            <person name="Haridas S."/>
            <person name="Kuo A."/>
            <person name="Mondo S."/>
            <person name="Pangilinan J."/>
            <person name="Riley R."/>
            <person name="LaButti K."/>
            <person name="Andreopoulos B."/>
            <person name="Lipzen A."/>
            <person name="Chen C."/>
            <person name="Yan M."/>
            <person name="Daum C."/>
            <person name="Ng V."/>
            <person name="Clum A."/>
            <person name="Steindorff A."/>
            <person name="Ohm R.A."/>
            <person name="Martin F."/>
            <person name="Silar P."/>
            <person name="Natvig D.O."/>
            <person name="Lalanne C."/>
            <person name="Gautier V."/>
            <person name="Ament-Velasquez S.L."/>
            <person name="Kruys A."/>
            <person name="Hutchinson M.I."/>
            <person name="Powell A.J."/>
            <person name="Barry K."/>
            <person name="Miller A.N."/>
            <person name="Grigoriev I.V."/>
            <person name="Debuchy R."/>
            <person name="Gladieux P."/>
            <person name="Hiltunen Thoren M."/>
            <person name="Johannesson H."/>
        </authorList>
    </citation>
    <scope>NUCLEOTIDE SEQUENCE</scope>
    <source>
        <strain evidence="2">CBS 118394</strain>
    </source>
</reference>
<feature type="compositionally biased region" description="Polar residues" evidence="1">
    <location>
        <begin position="543"/>
        <end position="552"/>
    </location>
</feature>
<proteinExistence type="predicted"/>
<accession>A0AAE0IIS0</accession>